<dbReference type="Proteomes" id="UP000629963">
    <property type="component" value="Unassembled WGS sequence"/>
</dbReference>
<dbReference type="PROSITE" id="PS51257">
    <property type="entry name" value="PROKAR_LIPOPROTEIN"/>
    <property type="match status" value="1"/>
</dbReference>
<comment type="caution">
    <text evidence="2">The sequence shown here is derived from an EMBL/GenBank/DDBJ whole genome shotgun (WGS) entry which is preliminary data.</text>
</comment>
<sequence>MYTKIASLFLLLALVSCKNDDSKKSEKELIKTASWLLGKWESKSADGVLSEIWTKANDSTYQGESYFINAKDTIHFETIVLQQIGETLMYKATVKGQNHNKAVSFSQDTPIENQLVFVNPKHDYPQKISYQKAANNKMITTISGVIEEKPSAEKHTLVKSN</sequence>
<gene>
    <name evidence="2" type="ORF">H8R23_07125</name>
</gene>
<reference evidence="2 3" key="1">
    <citation type="submission" date="2020-08" db="EMBL/GenBank/DDBJ databases">
        <title>Description of novel Flavobacterium F-380 isolate.</title>
        <authorList>
            <person name="Saticioglu I.B."/>
            <person name="Duman M."/>
            <person name="Altun S."/>
        </authorList>
    </citation>
    <scope>NUCLEOTIDE SEQUENCE [LARGE SCALE GENOMIC DNA]</scope>
    <source>
        <strain evidence="2 3">F-380</strain>
    </source>
</reference>
<protein>
    <recommendedName>
        <fullName evidence="1">DUF6265 domain-containing protein</fullName>
    </recommendedName>
</protein>
<proteinExistence type="predicted"/>
<name>A0ABR7J6K9_9FLAO</name>
<organism evidence="2 3">
    <name type="scientific">Flavobacterium kayseriense</name>
    <dbReference type="NCBI Taxonomy" id="2764714"/>
    <lineage>
        <taxon>Bacteria</taxon>
        <taxon>Pseudomonadati</taxon>
        <taxon>Bacteroidota</taxon>
        <taxon>Flavobacteriia</taxon>
        <taxon>Flavobacteriales</taxon>
        <taxon>Flavobacteriaceae</taxon>
        <taxon>Flavobacterium</taxon>
    </lineage>
</organism>
<keyword evidence="3" id="KW-1185">Reference proteome</keyword>
<feature type="domain" description="DUF6265" evidence="1">
    <location>
        <begin position="34"/>
        <end position="143"/>
    </location>
</feature>
<dbReference type="Pfam" id="PF19780">
    <property type="entry name" value="DUF6265"/>
    <property type="match status" value="1"/>
</dbReference>
<dbReference type="RefSeq" id="WP_187009766.1">
    <property type="nucleotide sequence ID" value="NZ_JACRUI010000002.1"/>
</dbReference>
<evidence type="ECO:0000313" key="2">
    <source>
        <dbReference type="EMBL" id="MBC5841174.1"/>
    </source>
</evidence>
<dbReference type="EMBL" id="JACRUJ010000002">
    <property type="protein sequence ID" value="MBC5841174.1"/>
    <property type="molecule type" value="Genomic_DNA"/>
</dbReference>
<dbReference type="InterPro" id="IPR046232">
    <property type="entry name" value="DUF6265"/>
</dbReference>
<evidence type="ECO:0000259" key="1">
    <source>
        <dbReference type="Pfam" id="PF19780"/>
    </source>
</evidence>
<evidence type="ECO:0000313" key="3">
    <source>
        <dbReference type="Proteomes" id="UP000629963"/>
    </source>
</evidence>
<accession>A0ABR7J6K9</accession>